<evidence type="ECO:0000256" key="1">
    <source>
        <dbReference type="ARBA" id="ARBA00007664"/>
    </source>
</evidence>
<feature type="chain" id="PRO_5012361998" evidence="6">
    <location>
        <begin position="16"/>
        <end position="258"/>
    </location>
</feature>
<dbReference type="Gene3D" id="2.40.10.10">
    <property type="entry name" value="Trypsin-like serine proteases"/>
    <property type="match status" value="1"/>
</dbReference>
<dbReference type="Pfam" id="PF00089">
    <property type="entry name" value="Trypsin"/>
    <property type="match status" value="1"/>
</dbReference>
<evidence type="ECO:0000256" key="3">
    <source>
        <dbReference type="ARBA" id="ARBA00022801"/>
    </source>
</evidence>
<proteinExistence type="evidence at transcript level"/>
<keyword evidence="3" id="KW-0378">Hydrolase</keyword>
<dbReference type="CDD" id="cd00190">
    <property type="entry name" value="Tryp_SPc"/>
    <property type="match status" value="1"/>
</dbReference>
<evidence type="ECO:0000313" key="8">
    <source>
        <dbReference type="EMBL" id="AHZ01188.1"/>
    </source>
</evidence>
<dbReference type="PRINTS" id="PR00722">
    <property type="entry name" value="CHYMOTRYPSIN"/>
</dbReference>
<keyword evidence="5" id="KW-1015">Disulfide bond</keyword>
<dbReference type="FunFam" id="2.40.10.10:FF:000036">
    <property type="entry name" value="Trypsin beta"/>
    <property type="match status" value="1"/>
</dbReference>
<evidence type="ECO:0000256" key="5">
    <source>
        <dbReference type="ARBA" id="ARBA00023157"/>
    </source>
</evidence>
<dbReference type="GO" id="GO:0006508">
    <property type="term" value="P:proteolysis"/>
    <property type="evidence" value="ECO:0007669"/>
    <property type="project" value="UniProtKB-KW"/>
</dbReference>
<evidence type="ECO:0000256" key="4">
    <source>
        <dbReference type="ARBA" id="ARBA00022825"/>
    </source>
</evidence>
<dbReference type="SUPFAM" id="SSF50494">
    <property type="entry name" value="Trypsin-like serine proteases"/>
    <property type="match status" value="1"/>
</dbReference>
<dbReference type="SMART" id="SM00020">
    <property type="entry name" value="Tryp_SPc"/>
    <property type="match status" value="1"/>
</dbReference>
<evidence type="ECO:0000256" key="6">
    <source>
        <dbReference type="SAM" id="SignalP"/>
    </source>
</evidence>
<name>A0A0A7CAX0_ARECR</name>
<dbReference type="AlphaFoldDB" id="A0A0A7CAX0"/>
<evidence type="ECO:0000259" key="7">
    <source>
        <dbReference type="PROSITE" id="PS50240"/>
    </source>
</evidence>
<keyword evidence="2 8" id="KW-0645">Protease</keyword>
<sequence length="258" mass="26306">MMFLVVAALVATAVAAPRDRLTPPVPTLITEKDSYIIGGSDASAGQFPFIGSLLSSTSSGGSHTCGAVRISSTWVLCAAHCTQSSSRSVWFGIRCRSSTSGGQHRSFSRIVNHPNYGSGAGSFPNDISVLQMSSGVTVGGVANLPSSGDFAGQTATISGWGRTCGSCSLPDCLKYVNIPVLSNSQCSGYWGSSINSGHICVYSGSTGACNGDSGGPMSIGNTVIGITSWGASGCGTSTPSVYSRVTTFRSWIQSVTGV</sequence>
<dbReference type="GO" id="GO:0004252">
    <property type="term" value="F:serine-type endopeptidase activity"/>
    <property type="evidence" value="ECO:0007669"/>
    <property type="project" value="InterPro"/>
</dbReference>
<dbReference type="InterPro" id="IPR033116">
    <property type="entry name" value="TRYPSIN_SER"/>
</dbReference>
<feature type="signal peptide" evidence="6">
    <location>
        <begin position="1"/>
        <end position="15"/>
    </location>
</feature>
<dbReference type="InterPro" id="IPR001314">
    <property type="entry name" value="Peptidase_S1A"/>
</dbReference>
<dbReference type="InterPro" id="IPR043504">
    <property type="entry name" value="Peptidase_S1_PA_chymotrypsin"/>
</dbReference>
<evidence type="ECO:0000256" key="2">
    <source>
        <dbReference type="ARBA" id="ARBA00022670"/>
    </source>
</evidence>
<protein>
    <submittedName>
        <fullName evidence="8">Serine protease</fullName>
    </submittedName>
</protein>
<feature type="domain" description="Peptidase S1" evidence="7">
    <location>
        <begin position="36"/>
        <end position="257"/>
    </location>
</feature>
<keyword evidence="4" id="KW-0720">Serine protease</keyword>
<reference evidence="8" key="1">
    <citation type="submission" date="2014-03" db="EMBL/GenBank/DDBJ databases">
        <title>Cloning, expression and function analysis of a novel serine protease with fibrinolytic activity from Arenicola cristata.</title>
        <authorList>
            <person name="Zhao C."/>
            <person name="Ju J."/>
            <person name="Chu J."/>
            <person name="Yu W."/>
        </authorList>
    </citation>
    <scope>NUCLEOTIDE SEQUENCE</scope>
</reference>
<dbReference type="PROSITE" id="PS00135">
    <property type="entry name" value="TRYPSIN_SER"/>
    <property type="match status" value="1"/>
</dbReference>
<keyword evidence="6" id="KW-0732">Signal</keyword>
<dbReference type="InterPro" id="IPR050430">
    <property type="entry name" value="Peptidase_S1"/>
</dbReference>
<dbReference type="PANTHER" id="PTHR24276">
    <property type="entry name" value="POLYSERASE-RELATED"/>
    <property type="match status" value="1"/>
</dbReference>
<dbReference type="PROSITE" id="PS50240">
    <property type="entry name" value="TRYPSIN_DOM"/>
    <property type="match status" value="1"/>
</dbReference>
<dbReference type="InterPro" id="IPR009003">
    <property type="entry name" value="Peptidase_S1_PA"/>
</dbReference>
<dbReference type="EMBL" id="KJ630462">
    <property type="protein sequence ID" value="AHZ01188.1"/>
    <property type="molecule type" value="mRNA"/>
</dbReference>
<comment type="similarity">
    <text evidence="1">Belongs to the peptidase S1 family.</text>
</comment>
<organism evidence="8">
    <name type="scientific">Arenicola cristata</name>
    <name type="common">Lugworm</name>
    <dbReference type="NCBI Taxonomy" id="273048"/>
    <lineage>
        <taxon>Eukaryota</taxon>
        <taxon>Metazoa</taxon>
        <taxon>Spiralia</taxon>
        <taxon>Lophotrochozoa</taxon>
        <taxon>Annelida</taxon>
        <taxon>Polychaeta</taxon>
        <taxon>Sedentaria</taxon>
        <taxon>Scolecida</taxon>
        <taxon>Arenicolidae</taxon>
        <taxon>Arenicola</taxon>
    </lineage>
</organism>
<accession>A0A0A7CAX0</accession>
<dbReference type="InterPro" id="IPR001254">
    <property type="entry name" value="Trypsin_dom"/>
</dbReference>
<dbReference type="PANTHER" id="PTHR24276:SF98">
    <property type="entry name" value="FI18310P1-RELATED"/>
    <property type="match status" value="1"/>
</dbReference>